<dbReference type="InterPro" id="IPR015797">
    <property type="entry name" value="NUDIX_hydrolase-like_dom_sf"/>
</dbReference>
<proteinExistence type="inferred from homology"/>
<reference evidence="5 6" key="1">
    <citation type="submission" date="2019-12" db="EMBL/GenBank/DDBJ databases">
        <title>Whole genome shotgun sequence of Streptomyces libani subsp. libani NBRC 13452.</title>
        <authorList>
            <person name="Ichikawa N."/>
            <person name="Kimura A."/>
            <person name="Kitahashi Y."/>
            <person name="Komaki H."/>
            <person name="Tamura T."/>
        </authorList>
    </citation>
    <scope>NUCLEOTIDE SEQUENCE [LARGE SCALE GENOMIC DNA]</scope>
    <source>
        <strain evidence="5 6">NBRC 13452</strain>
    </source>
</reference>
<evidence type="ECO:0000256" key="3">
    <source>
        <dbReference type="SAM" id="MobiDB-lite"/>
    </source>
</evidence>
<feature type="compositionally biased region" description="Low complexity" evidence="3">
    <location>
        <begin position="227"/>
        <end position="247"/>
    </location>
</feature>
<dbReference type="GO" id="GO:0016787">
    <property type="term" value="F:hydrolase activity"/>
    <property type="evidence" value="ECO:0007669"/>
    <property type="project" value="UniProtKB-KW"/>
</dbReference>
<organism evidence="5 6">
    <name type="scientific">Streptomyces nigrescens</name>
    <dbReference type="NCBI Taxonomy" id="1920"/>
    <lineage>
        <taxon>Bacteria</taxon>
        <taxon>Bacillati</taxon>
        <taxon>Actinomycetota</taxon>
        <taxon>Actinomycetes</taxon>
        <taxon>Kitasatosporales</taxon>
        <taxon>Streptomycetaceae</taxon>
        <taxon>Streptomyces</taxon>
    </lineage>
</organism>
<evidence type="ECO:0000256" key="1">
    <source>
        <dbReference type="ARBA" id="ARBA00005582"/>
    </source>
</evidence>
<dbReference type="InterPro" id="IPR000086">
    <property type="entry name" value="NUDIX_hydrolase_dom"/>
</dbReference>
<dbReference type="SUPFAM" id="SSF55811">
    <property type="entry name" value="Nudix"/>
    <property type="match status" value="1"/>
</dbReference>
<keyword evidence="2" id="KW-0378">Hydrolase</keyword>
<dbReference type="Gene3D" id="3.90.79.10">
    <property type="entry name" value="Nucleoside Triphosphate Pyrophosphohydrolase"/>
    <property type="match status" value="1"/>
</dbReference>
<gene>
    <name evidence="5" type="ORF">Sliba_09280</name>
</gene>
<comment type="caution">
    <text evidence="5">The sequence shown here is derived from an EMBL/GenBank/DDBJ whole genome shotgun (WGS) entry which is preliminary data.</text>
</comment>
<evidence type="ECO:0000313" key="5">
    <source>
        <dbReference type="EMBL" id="GFE20475.1"/>
    </source>
</evidence>
<evidence type="ECO:0000259" key="4">
    <source>
        <dbReference type="PROSITE" id="PS51462"/>
    </source>
</evidence>
<dbReference type="EMBL" id="BLIP01000001">
    <property type="protein sequence ID" value="GFE20475.1"/>
    <property type="molecule type" value="Genomic_DNA"/>
</dbReference>
<dbReference type="PROSITE" id="PS00893">
    <property type="entry name" value="NUDIX_BOX"/>
    <property type="match status" value="1"/>
</dbReference>
<name>A0A640TFP5_STRNI</name>
<feature type="domain" description="Nudix hydrolase" evidence="4">
    <location>
        <begin position="85"/>
        <end position="226"/>
    </location>
</feature>
<dbReference type="PROSITE" id="PS51462">
    <property type="entry name" value="NUDIX"/>
    <property type="match status" value="1"/>
</dbReference>
<evidence type="ECO:0000256" key="2">
    <source>
        <dbReference type="ARBA" id="ARBA00022801"/>
    </source>
</evidence>
<protein>
    <recommendedName>
        <fullName evidence="4">Nudix hydrolase domain-containing protein</fullName>
    </recommendedName>
</protein>
<dbReference type="Proteomes" id="UP000429552">
    <property type="component" value="Unassembled WGS sequence"/>
</dbReference>
<sequence>MWRFRLLYGLTADPHLGKGRMKLDFLLLRDNTFGEYCLYCHAETVTWIVVDGRKRCTCSSCGREAERAVVIDPRICWWTDSDGEYWHESAGVFVRDRRARFLFFQRTAFPYSLTVPAGHVERGEEPKCAAARELWEEVGIRDAHGGLRLVADEYLKGDVCRRGSDAHRWHAYLLEVDEHREAGAQGEVTVNEEGEAPVWLTLDEARSRQTTFAVERIMDLHSGKLLPGGTRTPTGPRAPGVPRAPGGLRTPADPRTPGDLRNPGETWQDPSDGSRA</sequence>
<dbReference type="PANTHER" id="PTHR43736">
    <property type="entry name" value="ADP-RIBOSE PYROPHOSPHATASE"/>
    <property type="match status" value="1"/>
</dbReference>
<dbReference type="CDD" id="cd02883">
    <property type="entry name" value="NUDIX_Hydrolase"/>
    <property type="match status" value="1"/>
</dbReference>
<accession>A0A640TFP5</accession>
<dbReference type="Pfam" id="PF00293">
    <property type="entry name" value="NUDIX"/>
    <property type="match status" value="1"/>
</dbReference>
<evidence type="ECO:0000313" key="6">
    <source>
        <dbReference type="Proteomes" id="UP000429552"/>
    </source>
</evidence>
<dbReference type="AlphaFoldDB" id="A0A640TFP5"/>
<feature type="region of interest" description="Disordered" evidence="3">
    <location>
        <begin position="223"/>
        <end position="276"/>
    </location>
</feature>
<dbReference type="InterPro" id="IPR020084">
    <property type="entry name" value="NUDIX_hydrolase_CS"/>
</dbReference>
<comment type="similarity">
    <text evidence="1">Belongs to the Nudix hydrolase family.</text>
</comment>
<dbReference type="PANTHER" id="PTHR43736:SF1">
    <property type="entry name" value="DIHYDRONEOPTERIN TRIPHOSPHATE DIPHOSPHATASE"/>
    <property type="match status" value="1"/>
</dbReference>